<dbReference type="PANTHER" id="PTHR33711:SF10">
    <property type="entry name" value="INTRADIOL RING-CLEAVAGE DIOXYGENASES DOMAIN-CONTAINING PROTEIN"/>
    <property type="match status" value="1"/>
</dbReference>
<evidence type="ECO:0000256" key="3">
    <source>
        <dbReference type="ARBA" id="ARBA00023002"/>
    </source>
</evidence>
<name>A0A8J2Z9L7_9PROT</name>
<dbReference type="SUPFAM" id="SSF49482">
    <property type="entry name" value="Aromatic compound dioxygenase"/>
    <property type="match status" value="1"/>
</dbReference>
<dbReference type="Pfam" id="PF00775">
    <property type="entry name" value="Dioxygenase_C"/>
    <property type="match status" value="1"/>
</dbReference>
<keyword evidence="3" id="KW-0560">Oxidoreductase</keyword>
<evidence type="ECO:0000313" key="6">
    <source>
        <dbReference type="Proteomes" id="UP000597507"/>
    </source>
</evidence>
<keyword evidence="6" id="KW-1185">Reference proteome</keyword>
<accession>A0A8J2Z9L7</accession>
<evidence type="ECO:0000256" key="1">
    <source>
        <dbReference type="ARBA" id="ARBA00007825"/>
    </source>
</evidence>
<dbReference type="RefSeq" id="WP_229677847.1">
    <property type="nucleotide sequence ID" value="NZ_BMKS01000003.1"/>
</dbReference>
<sequence>MPDHPLPDCFPPYDEAGQPQVPIEGYAATARRNPARALFRRPHTRTELTGPLDPAAKLVPGEGNLAVPGPGRVALGQLIHISGRVLDEDGRPVRGAVLEIWQANAAGRYANPLDAARDAPLDPNFVGHGRVATDAEGRYGFFTVKPGAYPVPGGPGRWWRPPHVHVSVIGPSSLSRLVTQMYFPGDPLNPLDRILNALPDPAARERLIARQTDPAEVEGEWLAYRFTLVLRGRRATPPLP</sequence>
<comment type="similarity">
    <text evidence="1">Belongs to the intradiol ring-cleavage dioxygenase family.</text>
</comment>
<comment type="caution">
    <text evidence="5">The sequence shown here is derived from an EMBL/GenBank/DDBJ whole genome shotgun (WGS) entry which is preliminary data.</text>
</comment>
<dbReference type="Proteomes" id="UP000597507">
    <property type="component" value="Unassembled WGS sequence"/>
</dbReference>
<dbReference type="Gene3D" id="2.60.130.10">
    <property type="entry name" value="Aromatic compound dioxygenase"/>
    <property type="match status" value="1"/>
</dbReference>
<dbReference type="GO" id="GO:0008199">
    <property type="term" value="F:ferric iron binding"/>
    <property type="evidence" value="ECO:0007669"/>
    <property type="project" value="InterPro"/>
</dbReference>
<dbReference type="PANTHER" id="PTHR33711">
    <property type="entry name" value="DIOXYGENASE, PUTATIVE (AFU_ORTHOLOGUE AFUA_2G02910)-RELATED"/>
    <property type="match status" value="1"/>
</dbReference>
<dbReference type="InterPro" id="IPR050770">
    <property type="entry name" value="Intradiol_RC_Dioxygenase"/>
</dbReference>
<gene>
    <name evidence="5" type="ORF">GCM10010964_13060</name>
</gene>
<proteinExistence type="inferred from homology"/>
<evidence type="ECO:0000259" key="4">
    <source>
        <dbReference type="PROSITE" id="PS00083"/>
    </source>
</evidence>
<dbReference type="EMBL" id="BMKS01000003">
    <property type="protein sequence ID" value="GGG26533.1"/>
    <property type="molecule type" value="Genomic_DNA"/>
</dbReference>
<feature type="domain" description="Intradiol ring-cleavage dioxygenases" evidence="4">
    <location>
        <begin position="81"/>
        <end position="109"/>
    </location>
</feature>
<evidence type="ECO:0000313" key="5">
    <source>
        <dbReference type="EMBL" id="GGG26533.1"/>
    </source>
</evidence>
<evidence type="ECO:0000256" key="2">
    <source>
        <dbReference type="ARBA" id="ARBA00022964"/>
    </source>
</evidence>
<dbReference type="PROSITE" id="PS00083">
    <property type="entry name" value="INTRADIOL_DIOXYGENAS"/>
    <property type="match status" value="1"/>
</dbReference>
<dbReference type="InterPro" id="IPR015889">
    <property type="entry name" value="Intradiol_dOase_core"/>
</dbReference>
<keyword evidence="2" id="KW-0223">Dioxygenase</keyword>
<organism evidence="5 6">
    <name type="scientific">Caldovatus sediminis</name>
    <dbReference type="NCBI Taxonomy" id="2041189"/>
    <lineage>
        <taxon>Bacteria</taxon>
        <taxon>Pseudomonadati</taxon>
        <taxon>Pseudomonadota</taxon>
        <taxon>Alphaproteobacteria</taxon>
        <taxon>Acetobacterales</taxon>
        <taxon>Roseomonadaceae</taxon>
        <taxon>Caldovatus</taxon>
    </lineage>
</organism>
<reference evidence="5 6" key="1">
    <citation type="journal article" date="2014" name="Int. J. Syst. Evol. Microbiol.">
        <title>Complete genome sequence of Corynebacterium casei LMG S-19264T (=DSM 44701T), isolated from a smear-ripened cheese.</title>
        <authorList>
            <consortium name="US DOE Joint Genome Institute (JGI-PGF)"/>
            <person name="Walter F."/>
            <person name="Albersmeier A."/>
            <person name="Kalinowski J."/>
            <person name="Ruckert C."/>
        </authorList>
    </citation>
    <scope>NUCLEOTIDE SEQUENCE [LARGE SCALE GENOMIC DNA]</scope>
    <source>
        <strain evidence="5 6">CGMCC 1.16330</strain>
    </source>
</reference>
<dbReference type="GO" id="GO:0016702">
    <property type="term" value="F:oxidoreductase activity, acting on single donors with incorporation of molecular oxygen, incorporation of two atoms of oxygen"/>
    <property type="evidence" value="ECO:0007669"/>
    <property type="project" value="InterPro"/>
</dbReference>
<dbReference type="AlphaFoldDB" id="A0A8J2Z9L7"/>
<dbReference type="InterPro" id="IPR000627">
    <property type="entry name" value="Intradiol_dOase_C"/>
</dbReference>
<protein>
    <submittedName>
        <fullName evidence="5">Protocatechuate 3,4-dioxygenase subunit beta</fullName>
    </submittedName>
</protein>